<evidence type="ECO:0000313" key="2">
    <source>
        <dbReference type="Proteomes" id="UP001589698"/>
    </source>
</evidence>
<keyword evidence="2" id="KW-1185">Reference proteome</keyword>
<accession>A0ABV6E121</accession>
<gene>
    <name evidence="1" type="ORF">ACFFJG_09370</name>
</gene>
<dbReference type="RefSeq" id="WP_378518349.1">
    <property type="nucleotide sequence ID" value="NZ_CBCSDI010000078.1"/>
</dbReference>
<dbReference type="EMBL" id="JBHLXH010000001">
    <property type="protein sequence ID" value="MFC0222692.1"/>
    <property type="molecule type" value="Genomic_DNA"/>
</dbReference>
<proteinExistence type="predicted"/>
<evidence type="ECO:0000313" key="1">
    <source>
        <dbReference type="EMBL" id="MFC0222692.1"/>
    </source>
</evidence>
<comment type="caution">
    <text evidence="1">The sequence shown here is derived from an EMBL/GenBank/DDBJ whole genome shotgun (WGS) entry which is preliminary data.</text>
</comment>
<organism evidence="1 2">
    <name type="scientific">Nocardioides zeicaulis</name>
    <dbReference type="NCBI Taxonomy" id="1776857"/>
    <lineage>
        <taxon>Bacteria</taxon>
        <taxon>Bacillati</taxon>
        <taxon>Actinomycetota</taxon>
        <taxon>Actinomycetes</taxon>
        <taxon>Propionibacteriales</taxon>
        <taxon>Nocardioidaceae</taxon>
        <taxon>Nocardioides</taxon>
    </lineage>
</organism>
<protein>
    <submittedName>
        <fullName evidence="1">Uncharacterized protein</fullName>
    </submittedName>
</protein>
<reference evidence="1 2" key="1">
    <citation type="submission" date="2024-09" db="EMBL/GenBank/DDBJ databases">
        <authorList>
            <person name="Sun Q."/>
            <person name="Mori K."/>
        </authorList>
    </citation>
    <scope>NUCLEOTIDE SEQUENCE [LARGE SCALE GENOMIC DNA]</scope>
    <source>
        <strain evidence="1 2">CCM 8654</strain>
    </source>
</reference>
<name>A0ABV6E121_9ACTN</name>
<dbReference type="Proteomes" id="UP001589698">
    <property type="component" value="Unassembled WGS sequence"/>
</dbReference>
<sequence length="56" mass="6709">MDQLACPLCQGTEFERQESRQDSRWGFTSHRMTLMICLQCRYVLHFSDGHSFFDFD</sequence>